<dbReference type="AlphaFoldDB" id="A0A6C0CSQ9"/>
<dbReference type="EMBL" id="MN739480">
    <property type="protein sequence ID" value="QHT07182.1"/>
    <property type="molecule type" value="Genomic_DNA"/>
</dbReference>
<evidence type="ECO:0000313" key="1">
    <source>
        <dbReference type="EMBL" id="QHT07182.1"/>
    </source>
</evidence>
<name>A0A6C0CSQ9_9ZZZZ</name>
<reference evidence="1" key="1">
    <citation type="journal article" date="2020" name="Nature">
        <title>Giant virus diversity and host interactions through global metagenomics.</title>
        <authorList>
            <person name="Schulz F."/>
            <person name="Roux S."/>
            <person name="Paez-Espino D."/>
            <person name="Jungbluth S."/>
            <person name="Walsh D.A."/>
            <person name="Denef V.J."/>
            <person name="McMahon K.D."/>
            <person name="Konstantinidis K.T."/>
            <person name="Eloe-Fadrosh E.A."/>
            <person name="Kyrpides N.C."/>
            <person name="Woyke T."/>
        </authorList>
    </citation>
    <scope>NUCLEOTIDE SEQUENCE</scope>
    <source>
        <strain evidence="1">GVMAG-M-3300021962-46</strain>
    </source>
</reference>
<proteinExistence type="predicted"/>
<accession>A0A6C0CSQ9</accession>
<organism evidence="1">
    <name type="scientific">viral metagenome</name>
    <dbReference type="NCBI Taxonomy" id="1070528"/>
    <lineage>
        <taxon>unclassified sequences</taxon>
        <taxon>metagenomes</taxon>
        <taxon>organismal metagenomes</taxon>
    </lineage>
</organism>
<protein>
    <submittedName>
        <fullName evidence="1">Uncharacterized protein</fullName>
    </submittedName>
</protein>
<sequence length="83" mass="10107">MFFSLKKTSKHWTENEIQELFRRFRAGDTVDGLSRYFSRSRSDVQSQLEDLFRKMLQTQELYLVARKLDVPSLWIRMLFIDKK</sequence>